<dbReference type="PROSITE" id="PS00166">
    <property type="entry name" value="ENOYL_COA_HYDRATASE"/>
    <property type="match status" value="1"/>
</dbReference>
<dbReference type="OrthoDB" id="9775794at2"/>
<gene>
    <name evidence="4" type="ORF">BM613_02125</name>
</gene>
<dbReference type="Gene3D" id="1.10.12.10">
    <property type="entry name" value="Lyase 2-enoyl-coa Hydratase, Chain A, domain 2"/>
    <property type="match status" value="1"/>
</dbReference>
<dbReference type="PANTHER" id="PTHR11941:SF54">
    <property type="entry name" value="ENOYL-COA HYDRATASE, MITOCHONDRIAL"/>
    <property type="match status" value="1"/>
</dbReference>
<organism evidence="4 5">
    <name type="scientific">Sulfoacidibacillus thermotolerans</name>
    <name type="common">Acidibacillus sulfuroxidans</name>
    <dbReference type="NCBI Taxonomy" id="1765684"/>
    <lineage>
        <taxon>Bacteria</taxon>
        <taxon>Bacillati</taxon>
        <taxon>Bacillota</taxon>
        <taxon>Bacilli</taxon>
        <taxon>Bacillales</taxon>
        <taxon>Alicyclobacillaceae</taxon>
        <taxon>Sulfoacidibacillus</taxon>
    </lineage>
</organism>
<dbReference type="CDD" id="cd06558">
    <property type="entry name" value="crotonase-like"/>
    <property type="match status" value="1"/>
</dbReference>
<sequence>MAELVRVEKEAGIAIVTIVNPPMNVLSKAVTEALLHRFRELKEDANVRVVVLTGDGERAFMAGADIKEFPEALGQPGVALEMAERLHETMNFIDYFPKPTIAALHGFTLGGGLELALTCDMRICDEGSILGLPEIKLGIFPGAGGTQRLPRLIGEARAKEIMFTGEPIDAHTAAQIGLVNRVVPKGESLQAAKELAQLIASRSLATLSLLKQTIDDGAVLPLTQAVEVEAKRFDAAFQTNDAAEGIQAFIEKRKPNFSHR</sequence>
<dbReference type="Gene3D" id="3.90.226.10">
    <property type="entry name" value="2-enoyl-CoA Hydratase, Chain A, domain 1"/>
    <property type="match status" value="1"/>
</dbReference>
<evidence type="ECO:0000256" key="3">
    <source>
        <dbReference type="RuleBase" id="RU003707"/>
    </source>
</evidence>
<dbReference type="InterPro" id="IPR001753">
    <property type="entry name" value="Enoyl-CoA_hydra/iso"/>
</dbReference>
<dbReference type="Proteomes" id="UP000245380">
    <property type="component" value="Unassembled WGS sequence"/>
</dbReference>
<dbReference type="SUPFAM" id="SSF52096">
    <property type="entry name" value="ClpP/crotonase"/>
    <property type="match status" value="1"/>
</dbReference>
<dbReference type="EMBL" id="MPDK01000002">
    <property type="protein sequence ID" value="PWI58901.1"/>
    <property type="molecule type" value="Genomic_DNA"/>
</dbReference>
<dbReference type="GO" id="GO:0016836">
    <property type="term" value="F:hydro-lyase activity"/>
    <property type="evidence" value="ECO:0007669"/>
    <property type="project" value="UniProtKB-ARBA"/>
</dbReference>
<dbReference type="InterPro" id="IPR029045">
    <property type="entry name" value="ClpP/crotonase-like_dom_sf"/>
</dbReference>
<evidence type="ECO:0000256" key="2">
    <source>
        <dbReference type="ARBA" id="ARBA00023239"/>
    </source>
</evidence>
<reference evidence="4 5" key="1">
    <citation type="submission" date="2016-11" db="EMBL/GenBank/DDBJ databases">
        <title>Comparative genomics of Acidibacillus ferroxidans species.</title>
        <authorList>
            <person name="Oliveira G."/>
            <person name="Nunes G."/>
            <person name="Oliveira R."/>
            <person name="Araujo F."/>
            <person name="Salim A."/>
            <person name="Scholte L."/>
            <person name="Morais D."/>
            <person name="Nancucheo I."/>
            <person name="Johnson D.B."/>
            <person name="Grail B."/>
            <person name="Bittencourt J."/>
            <person name="Valadares R."/>
        </authorList>
    </citation>
    <scope>NUCLEOTIDE SEQUENCE [LARGE SCALE GENOMIC DNA]</scope>
    <source>
        <strain evidence="4 5">Y002</strain>
    </source>
</reference>
<protein>
    <submittedName>
        <fullName evidence="4">Enoyl-CoA hydratase</fullName>
    </submittedName>
</protein>
<dbReference type="InterPro" id="IPR018376">
    <property type="entry name" value="Enoyl-CoA_hyd/isom_CS"/>
</dbReference>
<keyword evidence="2" id="KW-0456">Lyase</keyword>
<comment type="similarity">
    <text evidence="1 3">Belongs to the enoyl-CoA hydratase/isomerase family.</text>
</comment>
<evidence type="ECO:0000313" key="4">
    <source>
        <dbReference type="EMBL" id="PWI58901.1"/>
    </source>
</evidence>
<dbReference type="PANTHER" id="PTHR11941">
    <property type="entry name" value="ENOYL-COA HYDRATASE-RELATED"/>
    <property type="match status" value="1"/>
</dbReference>
<dbReference type="GO" id="GO:0006635">
    <property type="term" value="P:fatty acid beta-oxidation"/>
    <property type="evidence" value="ECO:0007669"/>
    <property type="project" value="TreeGrafter"/>
</dbReference>
<comment type="caution">
    <text evidence="4">The sequence shown here is derived from an EMBL/GenBank/DDBJ whole genome shotgun (WGS) entry which is preliminary data.</text>
</comment>
<keyword evidence="5" id="KW-1185">Reference proteome</keyword>
<dbReference type="AlphaFoldDB" id="A0A2U3DC92"/>
<dbReference type="InterPro" id="IPR014748">
    <property type="entry name" value="Enoyl-CoA_hydra_C"/>
</dbReference>
<name>A0A2U3DC92_SULT2</name>
<dbReference type="FunFam" id="3.90.226.10:FF:000009">
    <property type="entry name" value="Carnitinyl-CoA dehydratase"/>
    <property type="match status" value="1"/>
</dbReference>
<dbReference type="Pfam" id="PF00378">
    <property type="entry name" value="ECH_1"/>
    <property type="match status" value="1"/>
</dbReference>
<dbReference type="FunFam" id="1.10.12.10:FF:000001">
    <property type="entry name" value="Probable enoyl-CoA hydratase, mitochondrial"/>
    <property type="match status" value="1"/>
</dbReference>
<evidence type="ECO:0000256" key="1">
    <source>
        <dbReference type="ARBA" id="ARBA00005254"/>
    </source>
</evidence>
<evidence type="ECO:0000313" key="5">
    <source>
        <dbReference type="Proteomes" id="UP000245380"/>
    </source>
</evidence>
<dbReference type="RefSeq" id="WP_109429498.1">
    <property type="nucleotide sequence ID" value="NZ_MPDK01000002.1"/>
</dbReference>
<proteinExistence type="inferred from homology"/>
<accession>A0A2U3DC92</accession>